<dbReference type="EMBL" id="CP010311">
    <property type="protein sequence ID" value="AJF05436.1"/>
    <property type="molecule type" value="Genomic_DNA"/>
</dbReference>
<gene>
    <name evidence="1" type="ORF">GSUB_00920</name>
</gene>
<evidence type="ECO:0000313" key="2">
    <source>
        <dbReference type="Proteomes" id="UP000035036"/>
    </source>
</evidence>
<organism evidence="1 2">
    <name type="scientific">Geoalkalibacter subterraneus</name>
    <dbReference type="NCBI Taxonomy" id="483547"/>
    <lineage>
        <taxon>Bacteria</taxon>
        <taxon>Pseudomonadati</taxon>
        <taxon>Thermodesulfobacteriota</taxon>
        <taxon>Desulfuromonadia</taxon>
        <taxon>Desulfuromonadales</taxon>
        <taxon>Geoalkalibacteraceae</taxon>
        <taxon>Geoalkalibacter</taxon>
    </lineage>
</organism>
<sequence>MIAMDNTTTIEVIEHFLRDQQGWRPFGGLFKRHRNNPRIYARAGKNIVLIGPYKVKPDILLDPAHARHLQDDFEDYLHQVQRELQNHIAALQPKALTLVFSRGGSLQVPQWFLDWCQQMGIVVVFAPDPQEHPGEDNVLEYILMLRRMLEELEYSERTLNHDWF</sequence>
<keyword evidence="2" id="KW-1185">Reference proteome</keyword>
<name>A0A0B5FPA2_9BACT</name>
<reference evidence="1 2" key="1">
    <citation type="journal article" date="2015" name="Genome Announc.">
        <title>Genomes of Geoalkalibacter ferrihydriticus Z-0531T and Geoalkalibacter subterraneus Red1T, Two Haloalkaliphilic Metal-Reducing Deltaproteobacteria.</title>
        <authorList>
            <person name="Badalamenti J.P."/>
            <person name="Krajmalnik-Brown R."/>
            <person name="Torres C.I."/>
            <person name="Bond D.R."/>
        </authorList>
    </citation>
    <scope>NUCLEOTIDE SEQUENCE [LARGE SCALE GENOMIC DNA]</scope>
    <source>
        <strain evidence="1 2">Red1</strain>
    </source>
</reference>
<dbReference type="KEGG" id="gsb:GSUB_00920"/>
<accession>A0A0B5FPA2</accession>
<proteinExistence type="predicted"/>
<dbReference type="RefSeq" id="WP_040198748.1">
    <property type="nucleotide sequence ID" value="NZ_CP010311.1"/>
</dbReference>
<dbReference type="HOGENOM" id="CLU_1616659_0_0_7"/>
<dbReference type="Proteomes" id="UP000035036">
    <property type="component" value="Chromosome"/>
</dbReference>
<protein>
    <submittedName>
        <fullName evidence="1">Uncharacterized protein</fullName>
    </submittedName>
</protein>
<dbReference type="STRING" id="483547.GSUB_00920"/>
<evidence type="ECO:0000313" key="1">
    <source>
        <dbReference type="EMBL" id="AJF05436.1"/>
    </source>
</evidence>
<dbReference type="AlphaFoldDB" id="A0A0B5FPA2"/>